<evidence type="ECO:0000313" key="1">
    <source>
        <dbReference type="EMBL" id="OOF73477.1"/>
    </source>
</evidence>
<accession>A0A9X8YXL2</accession>
<name>A0A9X8YXL2_9PAST</name>
<dbReference type="GeneID" id="85657454"/>
<sequence length="156" mass="17938">MAAKIEGLKELERNIKRYVKDTQKAVKPSIRKALNAGAKSLKKSIKPKVPVISKSTDFRQKGTIKNNVRHKTKVAKHGLSGITTIKVIRPKGQRMAKVGENTKDRRDPFYWWMVEYGTVKMKGRHYMEKGAQTGKTEALRITEETFKKELKERMPK</sequence>
<dbReference type="Pfam" id="PF04883">
    <property type="entry name" value="HK97-gp10_like"/>
    <property type="match status" value="1"/>
</dbReference>
<dbReference type="RefSeq" id="WP_059365692.1">
    <property type="nucleotide sequence ID" value="NZ_BBXJ01000001.1"/>
</dbReference>
<comment type="caution">
    <text evidence="1">The sequence shown here is derived from an EMBL/GenBank/DDBJ whole genome shotgun (WGS) entry which is preliminary data.</text>
</comment>
<evidence type="ECO:0000313" key="2">
    <source>
        <dbReference type="Proteomes" id="UP000188998"/>
    </source>
</evidence>
<dbReference type="EMBL" id="MLAB01000002">
    <property type="protein sequence ID" value="OOF73477.1"/>
    <property type="molecule type" value="Genomic_DNA"/>
</dbReference>
<protein>
    <submittedName>
        <fullName evidence="1">Uncharacterized protein</fullName>
    </submittedName>
</protein>
<dbReference type="AlphaFoldDB" id="A0A9X8YXL2"/>
<dbReference type="InterPro" id="IPR010064">
    <property type="entry name" value="HK97-gp10_tail"/>
</dbReference>
<dbReference type="NCBIfam" id="TIGR01725">
    <property type="entry name" value="phge_HK97_gp10"/>
    <property type="match status" value="1"/>
</dbReference>
<organism evidence="1 2">
    <name type="scientific">Rodentibacter caecimuris</name>
    <dbReference type="NCBI Taxonomy" id="1796644"/>
    <lineage>
        <taxon>Bacteria</taxon>
        <taxon>Pseudomonadati</taxon>
        <taxon>Pseudomonadota</taxon>
        <taxon>Gammaproteobacteria</taxon>
        <taxon>Pasteurellales</taxon>
        <taxon>Pasteurellaceae</taxon>
        <taxon>Rodentibacter</taxon>
    </lineage>
</organism>
<gene>
    <name evidence="1" type="ORF">BKG90_00020</name>
</gene>
<keyword evidence="2" id="KW-1185">Reference proteome</keyword>
<reference evidence="1 2" key="1">
    <citation type="submission" date="2016-10" db="EMBL/GenBank/DDBJ databases">
        <title>Rodentibacter gen. nov. and new species.</title>
        <authorList>
            <person name="Christensen H."/>
        </authorList>
    </citation>
    <scope>NUCLEOTIDE SEQUENCE [LARGE SCALE GENOMIC DNA]</scope>
    <source>
        <strain evidence="1 2">199137021</strain>
    </source>
</reference>
<dbReference type="Proteomes" id="UP000188998">
    <property type="component" value="Unassembled WGS sequence"/>
</dbReference>
<proteinExistence type="predicted"/>